<feature type="transmembrane region" description="Helical" evidence="1">
    <location>
        <begin position="81"/>
        <end position="98"/>
    </location>
</feature>
<evidence type="ECO:0000256" key="1">
    <source>
        <dbReference type="SAM" id="Phobius"/>
    </source>
</evidence>
<gene>
    <name evidence="2" type="ORF">FRY74_12220</name>
</gene>
<keyword evidence="3" id="KW-1185">Reference proteome</keyword>
<dbReference type="AlphaFoldDB" id="A0A5C6RNV3"/>
<keyword evidence="1" id="KW-0472">Membrane</keyword>
<feature type="transmembrane region" description="Helical" evidence="1">
    <location>
        <begin position="182"/>
        <end position="200"/>
    </location>
</feature>
<dbReference type="OrthoDB" id="9786064at2"/>
<protein>
    <recommendedName>
        <fullName evidence="4">Phosphatase PAP2 family protein</fullName>
    </recommendedName>
</protein>
<organism evidence="2 3">
    <name type="scientific">Vicingus serpentipes</name>
    <dbReference type="NCBI Taxonomy" id="1926625"/>
    <lineage>
        <taxon>Bacteria</taxon>
        <taxon>Pseudomonadati</taxon>
        <taxon>Bacteroidota</taxon>
        <taxon>Flavobacteriia</taxon>
        <taxon>Flavobacteriales</taxon>
        <taxon>Vicingaceae</taxon>
        <taxon>Vicingus</taxon>
    </lineage>
</organism>
<evidence type="ECO:0000313" key="2">
    <source>
        <dbReference type="EMBL" id="TXB64011.1"/>
    </source>
</evidence>
<accession>A0A5C6RNV3</accession>
<dbReference type="RefSeq" id="WP_147102004.1">
    <property type="nucleotide sequence ID" value="NZ_VOOS01000006.1"/>
</dbReference>
<feature type="transmembrane region" description="Helical" evidence="1">
    <location>
        <begin position="46"/>
        <end position="69"/>
    </location>
</feature>
<proteinExistence type="predicted"/>
<dbReference type="EMBL" id="VOOS01000006">
    <property type="protein sequence ID" value="TXB64011.1"/>
    <property type="molecule type" value="Genomic_DNA"/>
</dbReference>
<dbReference type="CDD" id="cd01610">
    <property type="entry name" value="PAP2_like"/>
    <property type="match status" value="1"/>
</dbReference>
<evidence type="ECO:0000313" key="3">
    <source>
        <dbReference type="Proteomes" id="UP000321721"/>
    </source>
</evidence>
<comment type="caution">
    <text evidence="2">The sequence shown here is derived from an EMBL/GenBank/DDBJ whole genome shotgun (WGS) entry which is preliminary data.</text>
</comment>
<keyword evidence="1" id="KW-1133">Transmembrane helix</keyword>
<sequence length="201" mass="22215">MERIAKIISYCFQPLIMPSLGLLIFFNSNSYINFAIPKELKDAALTLVAMSTFVVPVIITLLLLNRGYISSLEMPTRKERILPYGFTIAFYFFTIYMLKQAPIPPLVFDFMIGGVASVICAFIINLKWKVSAHMTGIGGLLGALISTSILLEVDLISYVILSIFVSGLIASSRLILNAHTPLQLIAGFFLGFGCQVIAIYF</sequence>
<evidence type="ECO:0008006" key="4">
    <source>
        <dbReference type="Google" id="ProtNLM"/>
    </source>
</evidence>
<name>A0A5C6RNV3_9FLAO</name>
<feature type="transmembrane region" description="Helical" evidence="1">
    <location>
        <begin position="7"/>
        <end position="26"/>
    </location>
</feature>
<reference evidence="2 3" key="1">
    <citation type="submission" date="2019-08" db="EMBL/GenBank/DDBJ databases">
        <title>Genome of Vicingus serpentipes NCIMB 15042.</title>
        <authorList>
            <person name="Bowman J.P."/>
        </authorList>
    </citation>
    <scope>NUCLEOTIDE SEQUENCE [LARGE SCALE GENOMIC DNA]</scope>
    <source>
        <strain evidence="2 3">NCIMB 15042</strain>
    </source>
</reference>
<dbReference type="Proteomes" id="UP000321721">
    <property type="component" value="Unassembled WGS sequence"/>
</dbReference>
<keyword evidence="1" id="KW-0812">Transmembrane</keyword>
<feature type="transmembrane region" description="Helical" evidence="1">
    <location>
        <begin position="140"/>
        <end position="170"/>
    </location>
</feature>
<feature type="transmembrane region" description="Helical" evidence="1">
    <location>
        <begin position="110"/>
        <end position="128"/>
    </location>
</feature>